<feature type="domain" description="Amidohydrolase-related" evidence="2">
    <location>
        <begin position="108"/>
        <end position="330"/>
    </location>
</feature>
<dbReference type="GO" id="GO:0016787">
    <property type="term" value="F:hydrolase activity"/>
    <property type="evidence" value="ECO:0007669"/>
    <property type="project" value="InterPro"/>
</dbReference>
<dbReference type="InterPro" id="IPR006680">
    <property type="entry name" value="Amidohydro-rel"/>
</dbReference>
<accession>A0AA37IQ76</accession>
<dbReference type="PANTHER" id="PTHR43569">
    <property type="entry name" value="AMIDOHYDROLASE"/>
    <property type="match status" value="1"/>
</dbReference>
<evidence type="ECO:0000259" key="2">
    <source>
        <dbReference type="Pfam" id="PF04909"/>
    </source>
</evidence>
<evidence type="ECO:0000313" key="3">
    <source>
        <dbReference type="EMBL" id="GJH31076.1"/>
    </source>
</evidence>
<dbReference type="InterPro" id="IPR052350">
    <property type="entry name" value="Metallo-dep_Lactonases"/>
</dbReference>
<proteinExistence type="inferred from homology"/>
<organism evidence="3 4">
    <name type="scientific">Caballeronia novacaledonica</name>
    <dbReference type="NCBI Taxonomy" id="1544861"/>
    <lineage>
        <taxon>Bacteria</taxon>
        <taxon>Pseudomonadati</taxon>
        <taxon>Pseudomonadota</taxon>
        <taxon>Betaproteobacteria</taxon>
        <taxon>Burkholderiales</taxon>
        <taxon>Burkholderiaceae</taxon>
        <taxon>Caballeronia</taxon>
    </lineage>
</organism>
<dbReference type="AlphaFoldDB" id="A0AA37IQ76"/>
<evidence type="ECO:0000313" key="4">
    <source>
        <dbReference type="Proteomes" id="UP001055111"/>
    </source>
</evidence>
<protein>
    <submittedName>
        <fullName evidence="3">Amidohydrolase family protein</fullName>
    </submittedName>
</protein>
<sequence length="332" mass="37452">MQPLPVVNQTILEPELRIIDSQHHLRDRRDSHYMFDDYVQDVQRGHNIVASVYVESMSMIRVDGAELLRPIGEIEFANGVAAVSATGKYGPCRIAAAIVGYADLRFGDAIAELLDRALAAAPDRLRGFRQCTLEHPDPAVWRYVPHPPEAGIMSHPQFRDGFKQLAARDLIFDAAVFHHQLPEITRLADDFPNTTIVLNHIGQVAGTALKNSDPTQAFAEWRRNIAELARRPNVMCKVGGMGQPYFGFGFELQDRLPTYLELASAWRPWAEAVIEIFGVQRCMMESNFPADRRSCDYVTLWNALKHIVVQASKSEKNALFHDNAARVYRIET</sequence>
<dbReference type="PANTHER" id="PTHR43569:SF1">
    <property type="entry name" value="BLL3371 PROTEIN"/>
    <property type="match status" value="1"/>
</dbReference>
<reference evidence="3" key="1">
    <citation type="submission" date="2022-09" db="EMBL/GenBank/DDBJ databases">
        <title>Isolation and characterization of 3-chlorobenzoate degrading bacteria from soils in Shizuoka.</title>
        <authorList>
            <person name="Ifat A."/>
            <person name="Ogawa N."/>
            <person name="Kimbara K."/>
            <person name="Moriuchi R."/>
            <person name="Dohra H."/>
            <person name="Shintani M."/>
        </authorList>
    </citation>
    <scope>NUCLEOTIDE SEQUENCE</scope>
    <source>
        <strain evidence="3">19CS4-2</strain>
    </source>
</reference>
<comment type="caution">
    <text evidence="3">The sequence shown here is derived from an EMBL/GenBank/DDBJ whole genome shotgun (WGS) entry which is preliminary data.</text>
</comment>
<dbReference type="Pfam" id="PF04909">
    <property type="entry name" value="Amidohydro_2"/>
    <property type="match status" value="1"/>
</dbReference>
<dbReference type="Proteomes" id="UP001055111">
    <property type="component" value="Unassembled WGS sequence"/>
</dbReference>
<dbReference type="RefSeq" id="WP_238218576.1">
    <property type="nucleotide sequence ID" value="NZ_BPUS01000080.1"/>
</dbReference>
<dbReference type="SUPFAM" id="SSF51556">
    <property type="entry name" value="Metallo-dependent hydrolases"/>
    <property type="match status" value="1"/>
</dbReference>
<name>A0AA37IQ76_9BURK</name>
<dbReference type="InterPro" id="IPR032466">
    <property type="entry name" value="Metal_Hydrolase"/>
</dbReference>
<dbReference type="EMBL" id="BPUS01000080">
    <property type="protein sequence ID" value="GJH31076.1"/>
    <property type="molecule type" value="Genomic_DNA"/>
</dbReference>
<dbReference type="Gene3D" id="3.20.20.140">
    <property type="entry name" value="Metal-dependent hydrolases"/>
    <property type="match status" value="1"/>
</dbReference>
<evidence type="ECO:0000256" key="1">
    <source>
        <dbReference type="ARBA" id="ARBA00038310"/>
    </source>
</evidence>
<comment type="similarity">
    <text evidence="1">Belongs to the metallo-dependent hydrolases superfamily.</text>
</comment>
<gene>
    <name evidence="3" type="ORF">CBA19CS42_41190</name>
</gene>